<evidence type="ECO:0000313" key="4">
    <source>
        <dbReference type="EMBL" id="RRT41879.1"/>
    </source>
</evidence>
<comment type="subcellular location">
    <subcellularLocation>
        <location evidence="1">Membrane</location>
        <topology evidence="1">Multi-pass membrane protein</topology>
    </subcellularLocation>
</comment>
<dbReference type="AlphaFoldDB" id="A0A426XQW5"/>
<evidence type="ECO:0000256" key="3">
    <source>
        <dbReference type="SAM" id="Phobius"/>
    </source>
</evidence>
<keyword evidence="3" id="KW-1133">Transmembrane helix</keyword>
<sequence>SCNVLLGSPHSFELIPAIGIIAFAVWGLGPLMYYLRSLFRNDSNWKKSKTYFISISYVQPLLLWTGTILICSMIQRSQKFFMETGGADDTRKVCLRYYFLRTLLIIDMYVHAAKVLHPV</sequence>
<organism evidence="4 5">
    <name type="scientific">Ensete ventricosum</name>
    <name type="common">Abyssinian banana</name>
    <name type="synonym">Musa ensete</name>
    <dbReference type="NCBI Taxonomy" id="4639"/>
    <lineage>
        <taxon>Eukaryota</taxon>
        <taxon>Viridiplantae</taxon>
        <taxon>Streptophyta</taxon>
        <taxon>Embryophyta</taxon>
        <taxon>Tracheophyta</taxon>
        <taxon>Spermatophyta</taxon>
        <taxon>Magnoliopsida</taxon>
        <taxon>Liliopsida</taxon>
        <taxon>Zingiberales</taxon>
        <taxon>Musaceae</taxon>
        <taxon>Ensete</taxon>
    </lineage>
</organism>
<dbReference type="Proteomes" id="UP000287651">
    <property type="component" value="Unassembled WGS sequence"/>
</dbReference>
<evidence type="ECO:0000256" key="2">
    <source>
        <dbReference type="ARBA" id="ARBA00008017"/>
    </source>
</evidence>
<dbReference type="InterPro" id="IPR045042">
    <property type="entry name" value="YnaI-like"/>
</dbReference>
<proteinExistence type="inferred from homology"/>
<comment type="caution">
    <text evidence="4">The sequence shown here is derived from an EMBL/GenBank/DDBJ whole genome shotgun (WGS) entry which is preliminary data.</text>
</comment>
<accession>A0A426XQW5</accession>
<protein>
    <submittedName>
        <fullName evidence="4">Uncharacterized protein</fullName>
    </submittedName>
</protein>
<keyword evidence="3" id="KW-0472">Membrane</keyword>
<dbReference type="GO" id="GO:0016020">
    <property type="term" value="C:membrane"/>
    <property type="evidence" value="ECO:0007669"/>
    <property type="project" value="UniProtKB-SubCell"/>
</dbReference>
<comment type="similarity">
    <text evidence="2">Belongs to the MscS (TC 1.A.23) family.</text>
</comment>
<name>A0A426XQW5_ENSVE</name>
<feature type="transmembrane region" description="Helical" evidence="3">
    <location>
        <begin position="14"/>
        <end position="35"/>
    </location>
</feature>
<evidence type="ECO:0000313" key="5">
    <source>
        <dbReference type="Proteomes" id="UP000287651"/>
    </source>
</evidence>
<dbReference type="PANTHER" id="PTHR43634">
    <property type="entry name" value="OW CONDUCTANCE MECHANOSENSITIVE CHANNEL"/>
    <property type="match status" value="1"/>
</dbReference>
<keyword evidence="3" id="KW-0812">Transmembrane</keyword>
<gene>
    <name evidence="4" type="ORF">B296_00057479</name>
</gene>
<dbReference type="PANTHER" id="PTHR43634:SF2">
    <property type="entry name" value="LOW CONDUCTANCE MECHANOSENSITIVE CHANNEL YNAI"/>
    <property type="match status" value="1"/>
</dbReference>
<dbReference type="EMBL" id="AMZH03018233">
    <property type="protein sequence ID" value="RRT41879.1"/>
    <property type="molecule type" value="Genomic_DNA"/>
</dbReference>
<feature type="non-terminal residue" evidence="4">
    <location>
        <position position="1"/>
    </location>
</feature>
<evidence type="ECO:0000256" key="1">
    <source>
        <dbReference type="ARBA" id="ARBA00004141"/>
    </source>
</evidence>
<feature type="transmembrane region" description="Helical" evidence="3">
    <location>
        <begin position="55"/>
        <end position="75"/>
    </location>
</feature>
<reference evidence="4 5" key="1">
    <citation type="journal article" date="2014" name="Agronomy (Basel)">
        <title>A Draft Genome Sequence for Ensete ventricosum, the Drought-Tolerant Tree Against Hunger.</title>
        <authorList>
            <person name="Harrison J."/>
            <person name="Moore K.A."/>
            <person name="Paszkiewicz K."/>
            <person name="Jones T."/>
            <person name="Grant M."/>
            <person name="Ambacheew D."/>
            <person name="Muzemil S."/>
            <person name="Studholme D.J."/>
        </authorList>
    </citation>
    <scope>NUCLEOTIDE SEQUENCE [LARGE SCALE GENOMIC DNA]</scope>
</reference>